<evidence type="ECO:0000256" key="10">
    <source>
        <dbReference type="SAM" id="SignalP"/>
    </source>
</evidence>
<dbReference type="GO" id="GO:0009252">
    <property type="term" value="P:peptidoglycan biosynthetic process"/>
    <property type="evidence" value="ECO:0007669"/>
    <property type="project" value="UniProtKB-KW"/>
</dbReference>
<dbReference type="RefSeq" id="WP_120744624.1">
    <property type="nucleotide sequence ID" value="NZ_CP032568.1"/>
</dbReference>
<dbReference type="GO" id="GO:0071555">
    <property type="term" value="P:cell wall organization"/>
    <property type="evidence" value="ECO:0007669"/>
    <property type="project" value="UniProtKB-KW"/>
</dbReference>
<keyword evidence="13" id="KW-1185">Reference proteome</keyword>
<comment type="similarity">
    <text evidence="1 9">Belongs to the peptidase S11 family.</text>
</comment>
<keyword evidence="4" id="KW-0133">Cell shape</keyword>
<evidence type="ECO:0000256" key="8">
    <source>
        <dbReference type="PIRSR" id="PIRSR618044-2"/>
    </source>
</evidence>
<feature type="active site" description="Proton acceptor" evidence="7">
    <location>
        <position position="91"/>
    </location>
</feature>
<evidence type="ECO:0000313" key="13">
    <source>
        <dbReference type="Proteomes" id="UP000267164"/>
    </source>
</evidence>
<dbReference type="GO" id="GO:0009002">
    <property type="term" value="F:serine-type D-Ala-D-Ala carboxypeptidase activity"/>
    <property type="evidence" value="ECO:0007669"/>
    <property type="project" value="InterPro"/>
</dbReference>
<dbReference type="OrthoDB" id="5241551at2"/>
<evidence type="ECO:0000256" key="5">
    <source>
        <dbReference type="ARBA" id="ARBA00022984"/>
    </source>
</evidence>
<evidence type="ECO:0000256" key="9">
    <source>
        <dbReference type="RuleBase" id="RU004016"/>
    </source>
</evidence>
<dbReference type="Proteomes" id="UP000267164">
    <property type="component" value="Chromosome"/>
</dbReference>
<dbReference type="PANTHER" id="PTHR21581">
    <property type="entry name" value="D-ALANYL-D-ALANINE CARBOXYPEPTIDASE"/>
    <property type="match status" value="1"/>
</dbReference>
<dbReference type="Pfam" id="PF00768">
    <property type="entry name" value="Peptidase_S11"/>
    <property type="match status" value="1"/>
</dbReference>
<dbReference type="PANTHER" id="PTHR21581:SF33">
    <property type="entry name" value="D-ALANYL-D-ALANINE CARBOXYPEPTIDASE DACB"/>
    <property type="match status" value="1"/>
</dbReference>
<reference evidence="12 13" key="1">
    <citation type="submission" date="2018-09" db="EMBL/GenBank/DDBJ databases">
        <title>Nocardia yunnanensis sp. nov., an actinomycete isolated from a soil sample.</title>
        <authorList>
            <person name="Zhang J."/>
        </authorList>
    </citation>
    <scope>NUCLEOTIDE SEQUENCE [LARGE SCALE GENOMIC DNA]</scope>
    <source>
        <strain evidence="12 13">CFHS0054</strain>
    </source>
</reference>
<evidence type="ECO:0000256" key="3">
    <source>
        <dbReference type="ARBA" id="ARBA00022801"/>
    </source>
</evidence>
<keyword evidence="2 10" id="KW-0732">Signal</keyword>
<evidence type="ECO:0000256" key="6">
    <source>
        <dbReference type="ARBA" id="ARBA00023316"/>
    </source>
</evidence>
<feature type="active site" description="Acyl-ester intermediate" evidence="7">
    <location>
        <position position="88"/>
    </location>
</feature>
<name>A0A386ZQ63_9NOCA</name>
<dbReference type="InterPro" id="IPR018044">
    <property type="entry name" value="Peptidase_S11"/>
</dbReference>
<keyword evidence="5" id="KW-0573">Peptidoglycan synthesis</keyword>
<evidence type="ECO:0000256" key="2">
    <source>
        <dbReference type="ARBA" id="ARBA00022729"/>
    </source>
</evidence>
<gene>
    <name evidence="12" type="ORF">D7D52_31765</name>
</gene>
<evidence type="ECO:0000256" key="1">
    <source>
        <dbReference type="ARBA" id="ARBA00007164"/>
    </source>
</evidence>
<keyword evidence="3" id="KW-0378">Hydrolase</keyword>
<dbReference type="KEGG" id="nyu:D7D52_31765"/>
<feature type="signal peptide" evidence="10">
    <location>
        <begin position="1"/>
        <end position="24"/>
    </location>
</feature>
<proteinExistence type="inferred from homology"/>
<feature type="domain" description="Peptidase S11 D-alanyl-D-alanine carboxypeptidase A N-terminal" evidence="11">
    <location>
        <begin position="53"/>
        <end position="285"/>
    </location>
</feature>
<dbReference type="PRINTS" id="PR00725">
    <property type="entry name" value="DADACBPTASE1"/>
</dbReference>
<dbReference type="EMBL" id="CP032568">
    <property type="protein sequence ID" value="AYF79548.1"/>
    <property type="molecule type" value="Genomic_DNA"/>
</dbReference>
<accession>A0A386ZQ63</accession>
<evidence type="ECO:0000256" key="4">
    <source>
        <dbReference type="ARBA" id="ARBA00022960"/>
    </source>
</evidence>
<organism evidence="12 13">
    <name type="scientific">Nocardia yunnanensis</name>
    <dbReference type="NCBI Taxonomy" id="2382165"/>
    <lineage>
        <taxon>Bacteria</taxon>
        <taxon>Bacillati</taxon>
        <taxon>Actinomycetota</taxon>
        <taxon>Actinomycetes</taxon>
        <taxon>Mycobacteriales</taxon>
        <taxon>Nocardiaceae</taxon>
        <taxon>Nocardia</taxon>
    </lineage>
</organism>
<feature type="binding site" evidence="8">
    <location>
        <position position="257"/>
    </location>
    <ligand>
        <name>substrate</name>
    </ligand>
</feature>
<dbReference type="AlphaFoldDB" id="A0A386ZQ63"/>
<evidence type="ECO:0000256" key="7">
    <source>
        <dbReference type="PIRSR" id="PIRSR618044-1"/>
    </source>
</evidence>
<keyword evidence="12" id="KW-0121">Carboxypeptidase</keyword>
<dbReference type="GO" id="GO:0006508">
    <property type="term" value="P:proteolysis"/>
    <property type="evidence" value="ECO:0007669"/>
    <property type="project" value="InterPro"/>
</dbReference>
<sequence length="316" mass="32797">MRTCARLLRAVVTAALVVAVGQIATVEQVASAAPIAARTPSFQSPRTQLPWTTAEPEGVRAPGAALADGITGTVLWSRELNTPVPIASIAKVMTALVAIGAGDLERPITVPPESIAYCVRNDGSSAGLAAGEVLTTHQLLYAMMLPSGCDAAYTLAEAYGPGQDGFIAKMNDTARLFGLGATQFADPSGLPIPADDSTYSTPADLIALAVRAMSLPVFREVAGAATYHLPAGPANREHQWRTTNQLLREYPGTIGIKTGSTDAAGACLLFESVRAGIPLIGVVLHSSPGNGALAKDDAVRMLDWAYDPIVSRLPIG</sequence>
<dbReference type="Gene3D" id="3.40.710.10">
    <property type="entry name" value="DD-peptidase/beta-lactamase superfamily"/>
    <property type="match status" value="1"/>
</dbReference>
<protein>
    <submittedName>
        <fullName evidence="12">D-alanyl-D-alanine carboxypeptidase</fullName>
    </submittedName>
</protein>
<keyword evidence="12" id="KW-0645">Protease</keyword>
<dbReference type="InterPro" id="IPR012338">
    <property type="entry name" value="Beta-lactam/transpept-like"/>
</dbReference>
<evidence type="ECO:0000259" key="11">
    <source>
        <dbReference type="Pfam" id="PF00768"/>
    </source>
</evidence>
<feature type="active site" evidence="7">
    <location>
        <position position="147"/>
    </location>
</feature>
<feature type="chain" id="PRO_5038480984" evidence="10">
    <location>
        <begin position="25"/>
        <end position="316"/>
    </location>
</feature>
<dbReference type="GO" id="GO:0008360">
    <property type="term" value="P:regulation of cell shape"/>
    <property type="evidence" value="ECO:0007669"/>
    <property type="project" value="UniProtKB-KW"/>
</dbReference>
<dbReference type="InterPro" id="IPR001967">
    <property type="entry name" value="Peptidase_S11_N"/>
</dbReference>
<dbReference type="SUPFAM" id="SSF56601">
    <property type="entry name" value="beta-lactamase/transpeptidase-like"/>
    <property type="match status" value="1"/>
</dbReference>
<evidence type="ECO:0000313" key="12">
    <source>
        <dbReference type="EMBL" id="AYF79548.1"/>
    </source>
</evidence>
<keyword evidence="6" id="KW-0961">Cell wall biogenesis/degradation</keyword>